<name>A0A3B1BKU7_9ZZZZ</name>
<reference evidence="2" key="1">
    <citation type="submission" date="2018-06" db="EMBL/GenBank/DDBJ databases">
        <authorList>
            <person name="Zhirakovskaya E."/>
        </authorList>
    </citation>
    <scope>NUCLEOTIDE SEQUENCE</scope>
</reference>
<dbReference type="EMBL" id="UOGD01000059">
    <property type="protein sequence ID" value="VAX16742.1"/>
    <property type="molecule type" value="Genomic_DNA"/>
</dbReference>
<evidence type="ECO:0000259" key="1">
    <source>
        <dbReference type="SMART" id="SM00746"/>
    </source>
</evidence>
<accession>A0A3B1BKU7</accession>
<protein>
    <recommendedName>
        <fullName evidence="1">TRASH domain-containing protein</fullName>
    </recommendedName>
</protein>
<gene>
    <name evidence="2" type="ORF">MNBD_IGNAVI01-2659</name>
</gene>
<dbReference type="SUPFAM" id="SSF47240">
    <property type="entry name" value="Ferritin-like"/>
    <property type="match status" value="1"/>
</dbReference>
<dbReference type="SMART" id="SM00746">
    <property type="entry name" value="TRASH"/>
    <property type="match status" value="1"/>
</dbReference>
<dbReference type="Pfam" id="PF04945">
    <property type="entry name" value="YHS"/>
    <property type="match status" value="1"/>
</dbReference>
<feature type="domain" description="TRASH" evidence="1">
    <location>
        <begin position="4"/>
        <end position="42"/>
    </location>
</feature>
<dbReference type="AlphaFoldDB" id="A0A3B1BKU7"/>
<evidence type="ECO:0000313" key="2">
    <source>
        <dbReference type="EMBL" id="VAX16742.1"/>
    </source>
</evidence>
<dbReference type="InterPro" id="IPR011017">
    <property type="entry name" value="TRASH_dom"/>
</dbReference>
<dbReference type="Gene3D" id="1.10.620.20">
    <property type="entry name" value="Ribonucleotide Reductase, subunit A"/>
    <property type="match status" value="1"/>
</dbReference>
<dbReference type="GO" id="GO:0016491">
    <property type="term" value="F:oxidoreductase activity"/>
    <property type="evidence" value="ECO:0007669"/>
    <property type="project" value="InterPro"/>
</dbReference>
<dbReference type="InterPro" id="IPR009078">
    <property type="entry name" value="Ferritin-like_SF"/>
</dbReference>
<sequence>MVHDPVCGMEIKDISNAEIVEHEGKKYYLCSTMCKNKFLAGPEDYIKNNDDENHSMHEHHHHH</sequence>
<organism evidence="2">
    <name type="scientific">hydrothermal vent metagenome</name>
    <dbReference type="NCBI Taxonomy" id="652676"/>
    <lineage>
        <taxon>unclassified sequences</taxon>
        <taxon>metagenomes</taxon>
        <taxon>ecological metagenomes</taxon>
    </lineage>
</organism>
<dbReference type="InterPro" id="IPR007029">
    <property type="entry name" value="YHS_dom"/>
</dbReference>
<proteinExistence type="predicted"/>
<dbReference type="InterPro" id="IPR012348">
    <property type="entry name" value="RNR-like"/>
</dbReference>